<evidence type="ECO:0000256" key="9">
    <source>
        <dbReference type="HAMAP-Rule" id="MF_00161"/>
    </source>
</evidence>
<comment type="caution">
    <text evidence="9">Lacks conserved residue(s) required for the propagation of feature annotation.</text>
</comment>
<dbReference type="EMBL" id="FOXP01000010">
    <property type="protein sequence ID" value="SFP89354.1"/>
    <property type="molecule type" value="Genomic_DNA"/>
</dbReference>
<feature type="transmembrane region" description="Helical" evidence="9">
    <location>
        <begin position="97"/>
        <end position="116"/>
    </location>
</feature>
<dbReference type="Pfam" id="PF01252">
    <property type="entry name" value="Peptidase_A8"/>
    <property type="match status" value="1"/>
</dbReference>
<dbReference type="GO" id="GO:0006508">
    <property type="term" value="P:proteolysis"/>
    <property type="evidence" value="ECO:0007669"/>
    <property type="project" value="UniProtKB-KW"/>
</dbReference>
<accession>A0A1I5U243</accession>
<sequence length="173" mass="18484">MTLPRHGIAAAVALFVLDQLSKWIVTGPMGIDHLGAAREITSFFALRFVPNIGVSLGLLPADGSTTRWALVAMTGAIAVGVAVWMTRERNPADQTALGLVLGGALGNILDRARFGYVVDFADLHVATPWDADWRPFLVFNVADAAITVGVLVLLLRAFLTREPKQASVESPHA</sequence>
<evidence type="ECO:0000256" key="4">
    <source>
        <dbReference type="ARBA" id="ARBA00022692"/>
    </source>
</evidence>
<feature type="transmembrane region" description="Helical" evidence="9">
    <location>
        <begin position="136"/>
        <end position="155"/>
    </location>
</feature>
<dbReference type="InterPro" id="IPR001872">
    <property type="entry name" value="Peptidase_A8"/>
</dbReference>
<keyword evidence="5 9" id="KW-0064">Aspartyl protease</keyword>
<evidence type="ECO:0000256" key="3">
    <source>
        <dbReference type="ARBA" id="ARBA00022670"/>
    </source>
</evidence>
<dbReference type="HAMAP" id="MF_00161">
    <property type="entry name" value="LspA"/>
    <property type="match status" value="1"/>
</dbReference>
<evidence type="ECO:0000256" key="10">
    <source>
        <dbReference type="RuleBase" id="RU000594"/>
    </source>
</evidence>
<keyword evidence="13" id="KW-1185">Reference proteome</keyword>
<keyword evidence="8 9" id="KW-0472">Membrane</keyword>
<dbReference type="PROSITE" id="PS00855">
    <property type="entry name" value="SPASE_II"/>
    <property type="match status" value="1"/>
</dbReference>
<feature type="active site" evidence="9">
    <location>
        <position position="119"/>
    </location>
</feature>
<keyword evidence="2 9" id="KW-1003">Cell membrane</keyword>
<evidence type="ECO:0000313" key="12">
    <source>
        <dbReference type="EMBL" id="SFP89354.1"/>
    </source>
</evidence>
<keyword evidence="7 9" id="KW-1133">Transmembrane helix</keyword>
<comment type="subcellular location">
    <subcellularLocation>
        <location evidence="9">Cell membrane</location>
        <topology evidence="9">Multi-pass membrane protein</topology>
    </subcellularLocation>
</comment>
<feature type="active site" evidence="9">
    <location>
        <position position="143"/>
    </location>
</feature>
<evidence type="ECO:0000313" key="13">
    <source>
        <dbReference type="Proteomes" id="UP000199586"/>
    </source>
</evidence>
<evidence type="ECO:0000256" key="2">
    <source>
        <dbReference type="ARBA" id="ARBA00022475"/>
    </source>
</evidence>
<dbReference type="EC" id="3.4.23.36" evidence="9"/>
<keyword evidence="6 9" id="KW-0378">Hydrolase</keyword>
<evidence type="ECO:0000256" key="1">
    <source>
        <dbReference type="ARBA" id="ARBA00006139"/>
    </source>
</evidence>
<evidence type="ECO:0000256" key="7">
    <source>
        <dbReference type="ARBA" id="ARBA00022989"/>
    </source>
</evidence>
<dbReference type="PANTHER" id="PTHR33695">
    <property type="entry name" value="LIPOPROTEIN SIGNAL PEPTIDASE"/>
    <property type="match status" value="1"/>
</dbReference>
<comment type="pathway">
    <text evidence="9">Protein modification; lipoprotein biosynthesis (signal peptide cleavage).</text>
</comment>
<dbReference type="PRINTS" id="PR00781">
    <property type="entry name" value="LIPOSIGPTASE"/>
</dbReference>
<dbReference type="GO" id="GO:0004190">
    <property type="term" value="F:aspartic-type endopeptidase activity"/>
    <property type="evidence" value="ECO:0007669"/>
    <property type="project" value="UniProtKB-UniRule"/>
</dbReference>
<comment type="function">
    <text evidence="9 10">This protein specifically catalyzes the removal of signal peptides from prolipoproteins.</text>
</comment>
<comment type="catalytic activity">
    <reaction evidence="9 10">
        <text>Release of signal peptides from bacterial membrane prolipoproteins. Hydrolyzes -Xaa-Yaa-Zaa-|-(S,diacylglyceryl)Cys-, in which Xaa is hydrophobic (preferably Leu), and Yaa (Ala or Ser) and Zaa (Gly or Ala) have small, neutral side chains.</text>
        <dbReference type="EC" id="3.4.23.36"/>
    </reaction>
</comment>
<proteinExistence type="inferred from homology"/>
<protein>
    <recommendedName>
        <fullName evidence="9">Lipoprotein signal peptidase</fullName>
        <ecNumber evidence="9">3.4.23.36</ecNumber>
    </recommendedName>
    <alternativeName>
        <fullName evidence="9">Prolipoprotein signal peptidase</fullName>
    </alternativeName>
    <alternativeName>
        <fullName evidence="9">Signal peptidase II</fullName>
        <shortName evidence="9">SPase II</shortName>
    </alternativeName>
</protein>
<evidence type="ECO:0000256" key="6">
    <source>
        <dbReference type="ARBA" id="ARBA00022801"/>
    </source>
</evidence>
<dbReference type="GO" id="GO:0005886">
    <property type="term" value="C:plasma membrane"/>
    <property type="evidence" value="ECO:0007669"/>
    <property type="project" value="UniProtKB-SubCell"/>
</dbReference>
<dbReference type="RefSeq" id="WP_093334021.1">
    <property type="nucleotide sequence ID" value="NZ_FOXP01000010.1"/>
</dbReference>
<evidence type="ECO:0000256" key="5">
    <source>
        <dbReference type="ARBA" id="ARBA00022750"/>
    </source>
</evidence>
<evidence type="ECO:0000256" key="11">
    <source>
        <dbReference type="RuleBase" id="RU004181"/>
    </source>
</evidence>
<name>A0A1I5U243_9SPHN</name>
<dbReference type="AlphaFoldDB" id="A0A1I5U243"/>
<evidence type="ECO:0000256" key="8">
    <source>
        <dbReference type="ARBA" id="ARBA00023136"/>
    </source>
</evidence>
<keyword evidence="4 9" id="KW-0812">Transmembrane</keyword>
<feature type="transmembrane region" description="Helical" evidence="9">
    <location>
        <begin position="68"/>
        <end position="85"/>
    </location>
</feature>
<dbReference type="STRING" id="634430.SAMN04488241_11043"/>
<dbReference type="OrthoDB" id="9810259at2"/>
<gene>
    <name evidence="9" type="primary">lspA</name>
    <name evidence="12" type="ORF">SAMN04488241_11043</name>
</gene>
<dbReference type="NCBIfam" id="TIGR00077">
    <property type="entry name" value="lspA"/>
    <property type="match status" value="1"/>
</dbReference>
<dbReference type="PANTHER" id="PTHR33695:SF1">
    <property type="entry name" value="LIPOPROTEIN SIGNAL PEPTIDASE"/>
    <property type="match status" value="1"/>
</dbReference>
<dbReference type="Proteomes" id="UP000199586">
    <property type="component" value="Unassembled WGS sequence"/>
</dbReference>
<keyword evidence="3 9" id="KW-0645">Protease</keyword>
<comment type="similarity">
    <text evidence="1 9 11">Belongs to the peptidase A8 family.</text>
</comment>
<organism evidence="12 13">
    <name type="scientific">Sphingomonas rubra</name>
    <dbReference type="NCBI Taxonomy" id="634430"/>
    <lineage>
        <taxon>Bacteria</taxon>
        <taxon>Pseudomonadati</taxon>
        <taxon>Pseudomonadota</taxon>
        <taxon>Alphaproteobacteria</taxon>
        <taxon>Sphingomonadales</taxon>
        <taxon>Sphingomonadaceae</taxon>
        <taxon>Sphingomonas</taxon>
    </lineage>
</organism>
<dbReference type="UniPathway" id="UPA00665"/>
<reference evidence="12 13" key="1">
    <citation type="submission" date="2016-10" db="EMBL/GenBank/DDBJ databases">
        <authorList>
            <person name="de Groot N.N."/>
        </authorList>
    </citation>
    <scope>NUCLEOTIDE SEQUENCE [LARGE SCALE GENOMIC DNA]</scope>
    <source>
        <strain evidence="12 13">CGMCC 1.9113</strain>
    </source>
</reference>